<feature type="compositionally biased region" description="Basic residues" evidence="1">
    <location>
        <begin position="395"/>
        <end position="406"/>
    </location>
</feature>
<comment type="caution">
    <text evidence="2">The sequence shown here is derived from an EMBL/GenBank/DDBJ whole genome shotgun (WGS) entry which is preliminary data.</text>
</comment>
<dbReference type="EMBL" id="JBHUNF010000001">
    <property type="protein sequence ID" value="MFD2674247.1"/>
    <property type="molecule type" value="Genomic_DNA"/>
</dbReference>
<name>A0ABW5RJQ2_9MICO</name>
<gene>
    <name evidence="2" type="ORF">ACFSUQ_02890</name>
</gene>
<keyword evidence="3" id="KW-1185">Reference proteome</keyword>
<organism evidence="2 3">
    <name type="scientific">Gulosibacter bifidus</name>
    <dbReference type="NCBI Taxonomy" id="272239"/>
    <lineage>
        <taxon>Bacteria</taxon>
        <taxon>Bacillati</taxon>
        <taxon>Actinomycetota</taxon>
        <taxon>Actinomycetes</taxon>
        <taxon>Micrococcales</taxon>
        <taxon>Microbacteriaceae</taxon>
        <taxon>Gulosibacter</taxon>
    </lineage>
</organism>
<proteinExistence type="predicted"/>
<evidence type="ECO:0000256" key="1">
    <source>
        <dbReference type="SAM" id="MobiDB-lite"/>
    </source>
</evidence>
<evidence type="ECO:0000313" key="3">
    <source>
        <dbReference type="Proteomes" id="UP001597453"/>
    </source>
</evidence>
<evidence type="ECO:0000313" key="2">
    <source>
        <dbReference type="EMBL" id="MFD2674247.1"/>
    </source>
</evidence>
<reference evidence="3" key="1">
    <citation type="journal article" date="2019" name="Int. J. Syst. Evol. Microbiol.">
        <title>The Global Catalogue of Microorganisms (GCM) 10K type strain sequencing project: providing services to taxonomists for standard genome sequencing and annotation.</title>
        <authorList>
            <consortium name="The Broad Institute Genomics Platform"/>
            <consortium name="The Broad Institute Genome Sequencing Center for Infectious Disease"/>
            <person name="Wu L."/>
            <person name="Ma J."/>
        </authorList>
    </citation>
    <scope>NUCLEOTIDE SEQUENCE [LARGE SCALE GENOMIC DNA]</scope>
    <source>
        <strain evidence="3">TISTR 1511</strain>
    </source>
</reference>
<dbReference type="RefSeq" id="WP_066057586.1">
    <property type="nucleotide sequence ID" value="NZ_JBHUNF010000001.1"/>
</dbReference>
<protein>
    <submittedName>
        <fullName evidence="2">Uncharacterized protein</fullName>
    </submittedName>
</protein>
<sequence length="406" mass="43872">MTPNASTTRWQQLLNEPDSLEAASIGIDIIADGGEAAYRKALSRWHELRETDRRDAHAGIAVILGDAFDDDRALARIATEWDEVFPEEIAWRCAVRKPSRQLKRVFGAKALAALNDWVESGSDAELPAKAARACRILAPNDHGTTYLMARRLLLERAQAAIVRDGKGDTDAAERVADDLLIAAAIATPNSPEVQQTLLSYWGEAQPLDTVPTAEPLPGAMPASWQASCAILERTDSQTVAERFADLIGDVEEVERGGSEAADYLAALSGSSFADADARLLEFAKSENPAAGVAVRELAARRRRLAESHPAYLDRVNALVDGLREHELLHEVPGRLAREALAKQRNADESLLSAAAAIADAFGTPQDAGSSWQSFADWLDTATIPDASPVPPAQAQKRRRRGFGLFG</sequence>
<feature type="region of interest" description="Disordered" evidence="1">
    <location>
        <begin position="384"/>
        <end position="406"/>
    </location>
</feature>
<accession>A0ABW5RJQ2</accession>
<dbReference type="Proteomes" id="UP001597453">
    <property type="component" value="Unassembled WGS sequence"/>
</dbReference>